<evidence type="ECO:0000256" key="1">
    <source>
        <dbReference type="SAM" id="MobiDB-lite"/>
    </source>
</evidence>
<protein>
    <submittedName>
        <fullName evidence="4">Transcription-silencing protein Clr2</fullName>
    </submittedName>
</protein>
<dbReference type="GO" id="GO:0070824">
    <property type="term" value="C:SHREC complex"/>
    <property type="evidence" value="ECO:0007669"/>
    <property type="project" value="InterPro"/>
</dbReference>
<dbReference type="GeneID" id="81408594"/>
<dbReference type="GO" id="GO:0033553">
    <property type="term" value="C:rDNA heterochromatin"/>
    <property type="evidence" value="ECO:0007669"/>
    <property type="project" value="TreeGrafter"/>
</dbReference>
<dbReference type="Pfam" id="PF10383">
    <property type="entry name" value="Clr2"/>
    <property type="match status" value="1"/>
</dbReference>
<feature type="non-terminal residue" evidence="4">
    <location>
        <position position="1"/>
    </location>
</feature>
<gene>
    <name evidence="4" type="ORF">N7515_008680</name>
</gene>
<dbReference type="InterPro" id="IPR038986">
    <property type="entry name" value="Clr2"/>
</dbReference>
<evidence type="ECO:0000313" key="4">
    <source>
        <dbReference type="EMBL" id="KAJ5124855.1"/>
    </source>
</evidence>
<evidence type="ECO:0000313" key="5">
    <source>
        <dbReference type="Proteomes" id="UP001149079"/>
    </source>
</evidence>
<feature type="region of interest" description="Disordered" evidence="1">
    <location>
        <begin position="591"/>
        <end position="684"/>
    </location>
</feature>
<dbReference type="PANTHER" id="PTHR38046:SF1">
    <property type="entry name" value="CRYPTIC LOCI REGULATOR 2"/>
    <property type="match status" value="1"/>
</dbReference>
<dbReference type="InterPro" id="IPR031915">
    <property type="entry name" value="Clr2_N"/>
</dbReference>
<dbReference type="GO" id="GO:0031934">
    <property type="term" value="C:mating-type region heterochromatin"/>
    <property type="evidence" value="ECO:0007669"/>
    <property type="project" value="TreeGrafter"/>
</dbReference>
<proteinExistence type="predicted"/>
<feature type="compositionally biased region" description="Acidic residues" evidence="1">
    <location>
        <begin position="641"/>
        <end position="660"/>
    </location>
</feature>
<reference evidence="4" key="1">
    <citation type="submission" date="2022-11" db="EMBL/GenBank/DDBJ databases">
        <authorList>
            <person name="Petersen C."/>
        </authorList>
    </citation>
    <scope>NUCLEOTIDE SEQUENCE</scope>
    <source>
        <strain evidence="4">IBT 22155</strain>
    </source>
</reference>
<dbReference type="Proteomes" id="UP001149079">
    <property type="component" value="Unassembled WGS sequence"/>
</dbReference>
<dbReference type="RefSeq" id="XP_056519254.1">
    <property type="nucleotide sequence ID" value="XM_056669424.1"/>
</dbReference>
<dbReference type="Pfam" id="PF16761">
    <property type="entry name" value="Clr2_transil"/>
    <property type="match status" value="1"/>
</dbReference>
<name>A0A9W9KXM1_9EURO</name>
<reference evidence="4" key="2">
    <citation type="journal article" date="2023" name="IMA Fungus">
        <title>Comparative genomic study of the Penicillium genus elucidates a diverse pangenome and 15 lateral gene transfer events.</title>
        <authorList>
            <person name="Petersen C."/>
            <person name="Sorensen T."/>
            <person name="Nielsen M.R."/>
            <person name="Sondergaard T.E."/>
            <person name="Sorensen J.L."/>
            <person name="Fitzpatrick D.A."/>
            <person name="Frisvad J.C."/>
            <person name="Nielsen K.L."/>
        </authorList>
    </citation>
    <scope>NUCLEOTIDE SEQUENCE</scope>
    <source>
        <strain evidence="4">IBT 22155</strain>
    </source>
</reference>
<feature type="domain" description="Cryptic loci regulator 2 N-terminal" evidence="3">
    <location>
        <begin position="67"/>
        <end position="128"/>
    </location>
</feature>
<evidence type="ECO:0000259" key="2">
    <source>
        <dbReference type="Pfam" id="PF10383"/>
    </source>
</evidence>
<feature type="domain" description="Cryptic loci regulator 2 C-terminal" evidence="2">
    <location>
        <begin position="367"/>
        <end position="508"/>
    </location>
</feature>
<organism evidence="4 5">
    <name type="scientific">Penicillium bovifimosum</name>
    <dbReference type="NCBI Taxonomy" id="126998"/>
    <lineage>
        <taxon>Eukaryota</taxon>
        <taxon>Fungi</taxon>
        <taxon>Dikarya</taxon>
        <taxon>Ascomycota</taxon>
        <taxon>Pezizomycotina</taxon>
        <taxon>Eurotiomycetes</taxon>
        <taxon>Eurotiomycetidae</taxon>
        <taxon>Eurotiales</taxon>
        <taxon>Aspergillaceae</taxon>
        <taxon>Penicillium</taxon>
    </lineage>
</organism>
<dbReference type="OrthoDB" id="438224at2759"/>
<dbReference type="AlphaFoldDB" id="A0A9W9KXM1"/>
<dbReference type="InterPro" id="IPR018839">
    <property type="entry name" value="Tscrpt-silencing_Clr2_C"/>
</dbReference>
<dbReference type="PANTHER" id="PTHR38046">
    <property type="entry name" value="CRYPTIC LOCI REGULATOR 2"/>
    <property type="match status" value="1"/>
</dbReference>
<evidence type="ECO:0000259" key="3">
    <source>
        <dbReference type="Pfam" id="PF16761"/>
    </source>
</evidence>
<sequence>LPTPEKTSMSSKNNKVVVIPITAASDGDVNTWPGSPYTHRADESWRQKLGENWVKDAGTHEEGVTHIIEKLPDGYCLFQLPRPSAPGVRDPYLFGHPSGKRFNSCVSFLPHFLAIVKGTLDSCPCKLCVTSRKMKEKVSVATAVGKTAVPPPSDNTPQPTDAEGTDFWRPYVMELLHNGEIDERAEQPINFDWVLTHEWITCYGVKVSFDPARLPRRGEIVLWIPESLEDGSLKLNPATGRYEILRNDGLWHGVPYWRAGVVTQTPEKDTHTGGIMETPDDPRGLSYSGFRVETLPDPLGDDKSYSNHYAYVPLRNIRPFNTWQIFLNDQDRDKWHPSIENAMTVMSSWSVVRKYHIVGKGGSCSIYCTGIFIGSELLFIGDTIRLRPEGFEYSDLQKGKVPKITDVMVITNILFHLIDCIDDDPEQLAKHYAVQLFGRGYTNDPSRVRNSRIFHDPAAGDNPQPLTPSQALAAFYQGSIRDYGPWYKMANGESCSIPLDAVIGRCYEPFATGLMFGTRSLDYDVSGVMEGRHYSAQADARIPAGKTWFRGDYRFETLGVTELCGIECGPTAPRRDDYKNWQAIMRMARESNAAPRRQAQIPASEPPAMATSSSSVTKGKQKGGLAEASKMVGSGLGDASEVNDNDYYDDDNDLTDEESGDIPALPPSAGHDVATESDGMVDLP</sequence>
<comment type="caution">
    <text evidence="4">The sequence shown here is derived from an EMBL/GenBank/DDBJ whole genome shotgun (WGS) entry which is preliminary data.</text>
</comment>
<dbReference type="GO" id="GO:0030466">
    <property type="term" value="P:silent mating-type cassette heterochromatin formation"/>
    <property type="evidence" value="ECO:0007669"/>
    <property type="project" value="TreeGrafter"/>
</dbReference>
<accession>A0A9W9KXM1</accession>
<keyword evidence="5" id="KW-1185">Reference proteome</keyword>
<dbReference type="EMBL" id="JAPQKL010000006">
    <property type="protein sequence ID" value="KAJ5124855.1"/>
    <property type="molecule type" value="Genomic_DNA"/>
</dbReference>